<feature type="non-terminal residue" evidence="2">
    <location>
        <position position="1"/>
    </location>
</feature>
<sequence>GGRRPRALRCGDGGAVPDLHLRCRHRDGARRGRHRRRGRAGGGGARGAPVPDPLGPHPQRPRSPRSRRQGGGAAQARPLARGGARIPARRRHPAHRGGADLGRDRQARRDRRAAHRAQLLPPARDRQRAPPPPAEGRGRNGGRYPASL</sequence>
<reference evidence="2" key="1">
    <citation type="submission" date="2020-02" db="EMBL/GenBank/DDBJ databases">
        <authorList>
            <person name="Meier V. D."/>
        </authorList>
    </citation>
    <scope>NUCLEOTIDE SEQUENCE</scope>
    <source>
        <strain evidence="2">AVDCRST_MAG39</strain>
    </source>
</reference>
<feature type="non-terminal residue" evidence="2">
    <location>
        <position position="148"/>
    </location>
</feature>
<dbReference type="AlphaFoldDB" id="A0A6J4S9C8"/>
<feature type="compositionally biased region" description="Basic residues" evidence="1">
    <location>
        <begin position="22"/>
        <end position="39"/>
    </location>
</feature>
<feature type="compositionally biased region" description="Basic residues" evidence="1">
    <location>
        <begin position="59"/>
        <end position="68"/>
    </location>
</feature>
<gene>
    <name evidence="2" type="ORF">AVDCRST_MAG39-568</name>
</gene>
<organism evidence="2">
    <name type="scientific">uncultured Sphingomonadaceae bacterium</name>
    <dbReference type="NCBI Taxonomy" id="169976"/>
    <lineage>
        <taxon>Bacteria</taxon>
        <taxon>Pseudomonadati</taxon>
        <taxon>Pseudomonadota</taxon>
        <taxon>Alphaproteobacteria</taxon>
        <taxon>Sphingomonadales</taxon>
        <taxon>Sphingomonadaceae</taxon>
        <taxon>environmental samples</taxon>
    </lineage>
</organism>
<name>A0A6J4S9C8_9SPHN</name>
<feature type="compositionally biased region" description="Low complexity" evidence="1">
    <location>
        <begin position="74"/>
        <end position="86"/>
    </location>
</feature>
<proteinExistence type="predicted"/>
<protein>
    <submittedName>
        <fullName evidence="2">Uncharacterized protein</fullName>
    </submittedName>
</protein>
<evidence type="ECO:0000256" key="1">
    <source>
        <dbReference type="SAM" id="MobiDB-lite"/>
    </source>
</evidence>
<feature type="region of interest" description="Disordered" evidence="1">
    <location>
        <begin position="1"/>
        <end position="148"/>
    </location>
</feature>
<dbReference type="EMBL" id="CADCVW010000024">
    <property type="protein sequence ID" value="CAA9487857.1"/>
    <property type="molecule type" value="Genomic_DNA"/>
</dbReference>
<accession>A0A6J4S9C8</accession>
<feature type="compositionally biased region" description="Basic and acidic residues" evidence="1">
    <location>
        <begin position="97"/>
        <end position="107"/>
    </location>
</feature>
<evidence type="ECO:0000313" key="2">
    <source>
        <dbReference type="EMBL" id="CAA9487857.1"/>
    </source>
</evidence>